<keyword evidence="2 3" id="KW-0732">Signal</keyword>
<accession>A0A914D282</accession>
<comment type="similarity">
    <text evidence="1">Belongs to the glycosyl hydrolase 25 family.</text>
</comment>
<dbReference type="GO" id="GO:0003796">
    <property type="term" value="F:lysozyme activity"/>
    <property type="evidence" value="ECO:0007669"/>
    <property type="project" value="InterPro"/>
</dbReference>
<feature type="signal peptide" evidence="3">
    <location>
        <begin position="1"/>
        <end position="17"/>
    </location>
</feature>
<reference evidence="5" key="1">
    <citation type="submission" date="2022-11" db="UniProtKB">
        <authorList>
            <consortium name="WormBaseParasite"/>
        </authorList>
    </citation>
    <scope>IDENTIFICATION</scope>
</reference>
<evidence type="ECO:0000313" key="5">
    <source>
        <dbReference type="WBParaSite" id="ACRNAN_scaffold17747.g7508.t1"/>
    </source>
</evidence>
<evidence type="ECO:0000256" key="3">
    <source>
        <dbReference type="SAM" id="SignalP"/>
    </source>
</evidence>
<dbReference type="InterPro" id="IPR051595">
    <property type="entry name" value="GH25_Enzymes"/>
</dbReference>
<dbReference type="Gene3D" id="3.20.20.80">
    <property type="entry name" value="Glycosidases"/>
    <property type="match status" value="2"/>
</dbReference>
<feature type="chain" id="PRO_5037769651" evidence="3">
    <location>
        <begin position="18"/>
        <end position="186"/>
    </location>
</feature>
<dbReference type="Proteomes" id="UP000887540">
    <property type="component" value="Unplaced"/>
</dbReference>
<dbReference type="GO" id="GO:0016998">
    <property type="term" value="P:cell wall macromolecule catabolic process"/>
    <property type="evidence" value="ECO:0007669"/>
    <property type="project" value="InterPro"/>
</dbReference>
<dbReference type="PROSITE" id="PS51904">
    <property type="entry name" value="GLYCOSYL_HYDROL_F25_2"/>
    <property type="match status" value="1"/>
</dbReference>
<dbReference type="GO" id="GO:0007165">
    <property type="term" value="P:signal transduction"/>
    <property type="evidence" value="ECO:0007669"/>
    <property type="project" value="TreeGrafter"/>
</dbReference>
<dbReference type="PANTHER" id="PTHR23208">
    <property type="entry name" value="LYSOZYME PROTEIN"/>
    <property type="match status" value="1"/>
</dbReference>
<organism evidence="4 5">
    <name type="scientific">Acrobeloides nanus</name>
    <dbReference type="NCBI Taxonomy" id="290746"/>
    <lineage>
        <taxon>Eukaryota</taxon>
        <taxon>Metazoa</taxon>
        <taxon>Ecdysozoa</taxon>
        <taxon>Nematoda</taxon>
        <taxon>Chromadorea</taxon>
        <taxon>Rhabditida</taxon>
        <taxon>Tylenchina</taxon>
        <taxon>Cephalobomorpha</taxon>
        <taxon>Cephaloboidea</taxon>
        <taxon>Cephalobidae</taxon>
        <taxon>Acrobeloides</taxon>
    </lineage>
</organism>
<dbReference type="AlphaFoldDB" id="A0A914D282"/>
<evidence type="ECO:0000313" key="4">
    <source>
        <dbReference type="Proteomes" id="UP000887540"/>
    </source>
</evidence>
<sequence>MKLVFVAIALAFHQASATIGWDGIQPVSVSGFQCLANNGYAFFIARAWESVGNYDTTGIQNVKNARAAGWKYVDAYIFPCLASGCAHAANQVEATINKLKSDGAEIGMLCMGVKVGVYTNYNNWAAITGAGWTGVSKYPLWWADYNGHQDFTGFSPFGGWSKPAIHQYSGSVNGPCGVNMDQNWYP</sequence>
<dbReference type="InterPro" id="IPR017853">
    <property type="entry name" value="GH"/>
</dbReference>
<name>A0A914D282_9BILA</name>
<dbReference type="WBParaSite" id="ACRNAN_scaffold17747.g7508.t1">
    <property type="protein sequence ID" value="ACRNAN_scaffold17747.g7508.t1"/>
    <property type="gene ID" value="ACRNAN_scaffold17747.g7508"/>
</dbReference>
<dbReference type="InterPro" id="IPR002053">
    <property type="entry name" value="Glyco_hydro_25"/>
</dbReference>
<dbReference type="PANTHER" id="PTHR23208:SF36">
    <property type="entry name" value="LYSOZYME-RELATED"/>
    <property type="match status" value="1"/>
</dbReference>
<proteinExistence type="inferred from homology"/>
<evidence type="ECO:0000256" key="1">
    <source>
        <dbReference type="ARBA" id="ARBA00010646"/>
    </source>
</evidence>
<dbReference type="GO" id="GO:0045087">
    <property type="term" value="P:innate immune response"/>
    <property type="evidence" value="ECO:0007669"/>
    <property type="project" value="TreeGrafter"/>
</dbReference>
<protein>
    <submittedName>
        <fullName evidence="5">Lysozyme</fullName>
    </submittedName>
</protein>
<keyword evidence="4" id="KW-1185">Reference proteome</keyword>
<evidence type="ECO:0000256" key="2">
    <source>
        <dbReference type="ARBA" id="ARBA00022729"/>
    </source>
</evidence>
<dbReference type="SUPFAM" id="SSF51445">
    <property type="entry name" value="(Trans)glycosidases"/>
    <property type="match status" value="1"/>
</dbReference>
<dbReference type="GO" id="GO:0009253">
    <property type="term" value="P:peptidoglycan catabolic process"/>
    <property type="evidence" value="ECO:0007669"/>
    <property type="project" value="InterPro"/>
</dbReference>